<dbReference type="Proteomes" id="UP000318626">
    <property type="component" value="Chromosome"/>
</dbReference>
<name>A0A518CB41_9BACT</name>
<protein>
    <submittedName>
        <fullName evidence="2">Uncharacterized protein</fullName>
    </submittedName>
</protein>
<feature type="region of interest" description="Disordered" evidence="1">
    <location>
        <begin position="364"/>
        <end position="400"/>
    </location>
</feature>
<gene>
    <name evidence="2" type="ORF">Pan97_34880</name>
</gene>
<dbReference type="KEGG" id="bvo:Pan97_34880"/>
<proteinExistence type="predicted"/>
<evidence type="ECO:0000313" key="3">
    <source>
        <dbReference type="Proteomes" id="UP000318626"/>
    </source>
</evidence>
<keyword evidence="3" id="KW-1185">Reference proteome</keyword>
<dbReference type="EMBL" id="CP036289">
    <property type="protein sequence ID" value="QDU76439.1"/>
    <property type="molecule type" value="Genomic_DNA"/>
</dbReference>
<evidence type="ECO:0000313" key="2">
    <source>
        <dbReference type="EMBL" id="QDU76439.1"/>
    </source>
</evidence>
<organism evidence="2 3">
    <name type="scientific">Bremerella volcania</name>
    <dbReference type="NCBI Taxonomy" id="2527984"/>
    <lineage>
        <taxon>Bacteria</taxon>
        <taxon>Pseudomonadati</taxon>
        <taxon>Planctomycetota</taxon>
        <taxon>Planctomycetia</taxon>
        <taxon>Pirellulales</taxon>
        <taxon>Pirellulaceae</taxon>
        <taxon>Bremerella</taxon>
    </lineage>
</organism>
<accession>A0A518CB41</accession>
<sequence>MFVLNQYKGPKAEPPCACSIVDPSLDGERKQRVPMLTGFRSGGSAFRRSWIGTCAHGLGSSCQTVSAVASFFRARVPAMERQVTMTQQDTNTNSEKRERKYFGDKELDENHRVLTEGVAIGRYGLDTCMYDEDDNPKEETRGHIWRLVAEPDHDGYLDRDESLELIVDILDIDQPVEKAAFERIYAAAEELKALGRKIELAYIKATGDIGPPPTVGDDLQAKYDAEWGPEIIPNVRIKHNPKSGLIDDDGNKIEGTRGHIHDLEFNDKALDERGGIFTLADYFDDRDAPTVNEAAAKRILEASGQLRDTALELAPRMAEQVSRLMVEITGPDQPRYVVAFKDPRVGFVENHNQRSTDGTTARIIERPTLADVPSLDFNQAKEKAGESGNTSSTAPDGPNQ</sequence>
<evidence type="ECO:0000256" key="1">
    <source>
        <dbReference type="SAM" id="MobiDB-lite"/>
    </source>
</evidence>
<dbReference type="AlphaFoldDB" id="A0A518CB41"/>
<feature type="compositionally biased region" description="Polar residues" evidence="1">
    <location>
        <begin position="387"/>
        <end position="400"/>
    </location>
</feature>
<reference evidence="3" key="1">
    <citation type="submission" date="2019-02" db="EMBL/GenBank/DDBJ databases">
        <title>Deep-cultivation of Planctomycetes and their phenomic and genomic characterization uncovers novel biology.</title>
        <authorList>
            <person name="Wiegand S."/>
            <person name="Jogler M."/>
            <person name="Boedeker C."/>
            <person name="Pinto D."/>
            <person name="Vollmers J."/>
            <person name="Rivas-Marin E."/>
            <person name="Kohn T."/>
            <person name="Peeters S.H."/>
            <person name="Heuer A."/>
            <person name="Rast P."/>
            <person name="Oberbeckmann S."/>
            <person name="Bunk B."/>
            <person name="Jeske O."/>
            <person name="Meyerdierks A."/>
            <person name="Storesund J.E."/>
            <person name="Kallscheuer N."/>
            <person name="Luecker S."/>
            <person name="Lage O.M."/>
            <person name="Pohl T."/>
            <person name="Merkel B.J."/>
            <person name="Hornburger P."/>
            <person name="Mueller R.-W."/>
            <person name="Bruemmer F."/>
            <person name="Labrenz M."/>
            <person name="Spormann A.M."/>
            <person name="Op den Camp H."/>
            <person name="Overmann J."/>
            <person name="Amann R."/>
            <person name="Jetten M.S.M."/>
            <person name="Mascher T."/>
            <person name="Medema M.H."/>
            <person name="Devos D.P."/>
            <person name="Kaster A.-K."/>
            <person name="Ovreas L."/>
            <person name="Rohde M."/>
            <person name="Galperin M.Y."/>
            <person name="Jogler C."/>
        </authorList>
    </citation>
    <scope>NUCLEOTIDE SEQUENCE [LARGE SCALE GENOMIC DNA]</scope>
    <source>
        <strain evidence="3">Pan97</strain>
    </source>
</reference>